<accession>A0ABR1R965</accession>
<feature type="region of interest" description="Disordered" evidence="1">
    <location>
        <begin position="400"/>
        <end position="535"/>
    </location>
</feature>
<dbReference type="Pfam" id="PF22766">
    <property type="entry name" value="ZW10_C2"/>
    <property type="match status" value="1"/>
</dbReference>
<organism evidence="3 4">
    <name type="scientific">Apiospora marii</name>
    <dbReference type="NCBI Taxonomy" id="335849"/>
    <lineage>
        <taxon>Eukaryota</taxon>
        <taxon>Fungi</taxon>
        <taxon>Dikarya</taxon>
        <taxon>Ascomycota</taxon>
        <taxon>Pezizomycotina</taxon>
        <taxon>Sordariomycetes</taxon>
        <taxon>Xylariomycetidae</taxon>
        <taxon>Amphisphaeriales</taxon>
        <taxon>Apiosporaceae</taxon>
        <taxon>Apiospora</taxon>
    </lineage>
</organism>
<gene>
    <name evidence="3" type="ORF">PG991_013841</name>
</gene>
<evidence type="ECO:0000313" key="3">
    <source>
        <dbReference type="EMBL" id="KAK8001619.1"/>
    </source>
</evidence>
<feature type="domain" description="ZW10 C-terminal helical" evidence="2">
    <location>
        <begin position="708"/>
        <end position="843"/>
    </location>
</feature>
<protein>
    <recommendedName>
        <fullName evidence="2">ZW10 C-terminal helical domain-containing protein</fullName>
    </recommendedName>
</protein>
<proteinExistence type="predicted"/>
<dbReference type="PANTHER" id="PTHR12205">
    <property type="entry name" value="CENTROMERE/KINETOCHORE PROTEIN ZW10"/>
    <property type="match status" value="1"/>
</dbReference>
<feature type="compositionally biased region" description="Acidic residues" evidence="1">
    <location>
        <begin position="435"/>
        <end position="451"/>
    </location>
</feature>
<evidence type="ECO:0000313" key="4">
    <source>
        <dbReference type="Proteomes" id="UP001396898"/>
    </source>
</evidence>
<name>A0ABR1R965_9PEZI</name>
<evidence type="ECO:0000256" key="1">
    <source>
        <dbReference type="SAM" id="MobiDB-lite"/>
    </source>
</evidence>
<keyword evidence="4" id="KW-1185">Reference proteome</keyword>
<sequence length="856" mass="93613">MATANTGLVGQALVDFALHGNFPEDAISSKRVEKEDFGPALAALAAAKSKLEADKVPRQQAEVHTINEETAPDVQSWVANAKTVEDDINRSRALANEIVRRAEAPEVSGQTIRETEEKAEFLQREVVYNQQVREALTSIKHVNAVLNQVEQARNERRVLDSLHLLEKSWTAMDAVKVGKSCRVMKILDMRAFELKSAVHEVFEHVWNSLVTIDVEGHEVEIHDSREDEQMTLSEAFIGLQAYKEVQQRMALFWHKVDAAIISPRTATNHTSPPGVVVQNHVLSLQGNSDQSIAFLFSDLGLVMGYFANLLPAELLQALSNVMMPALVPRIIGSWLDPAVPATLKEIDQFQQVITSVGSFCQTLKDLKYNGFAELQDWVDNAPRVWLAKCRENALDSVRNKMGQGLGSPKAVERVETQTVSRSEGKELAANGAPTNDEDDWAAWDDEGEGDATEAPSAATQESANPSVPDINEDDADAWGWGDEEPVEEKPAEPAGADTSMDDDPADAWGWGDDEPVDPPAAPAQPKAAEPAATKNTETREMTLKESYHISSLPQPVLDLITAILEDGASLVGSQSSPVAPAAAGLFALPTLVLAMFRAVAPYYYSLDTSGGGNMFLYNDATYLAERLSDFVTAWKARGDIEPRAVAMLRLDNEIKSLRSFAARAYASEMSTQRTILRDLLGGAQNLLQQAADNSDLTAQIESATGRTRAMAATWSDILSRSAWCQAVGSLVDTIATKLVADVMDLSGIGQDEAYNIASMIAKITELDDLFIAPGAAKDDVPATAQYAENWLRLKYLSEVLQSNLPDVKFLWLESDLSLYFTVDEVIELIGLSFVDNARTRDVVREIRGSPHPRAQV</sequence>
<dbReference type="PANTHER" id="PTHR12205:SF0">
    <property type="entry name" value="CENTROMERE_KINETOCHORE PROTEIN ZW10 HOMOLOG"/>
    <property type="match status" value="1"/>
</dbReference>
<evidence type="ECO:0000259" key="2">
    <source>
        <dbReference type="Pfam" id="PF22766"/>
    </source>
</evidence>
<feature type="compositionally biased region" description="Acidic residues" evidence="1">
    <location>
        <begin position="499"/>
        <end position="516"/>
    </location>
</feature>
<feature type="compositionally biased region" description="Low complexity" evidence="1">
    <location>
        <begin position="523"/>
        <end position="532"/>
    </location>
</feature>
<reference evidence="3 4" key="1">
    <citation type="submission" date="2023-01" db="EMBL/GenBank/DDBJ databases">
        <title>Analysis of 21 Apiospora genomes using comparative genomics revels a genus with tremendous synthesis potential of carbohydrate active enzymes and secondary metabolites.</title>
        <authorList>
            <person name="Sorensen T."/>
        </authorList>
    </citation>
    <scope>NUCLEOTIDE SEQUENCE [LARGE SCALE GENOMIC DNA]</scope>
    <source>
        <strain evidence="3 4">CBS 20057</strain>
    </source>
</reference>
<comment type="caution">
    <text evidence="3">The sequence shown here is derived from an EMBL/GenBank/DDBJ whole genome shotgun (WGS) entry which is preliminary data.</text>
</comment>
<dbReference type="Gene3D" id="1.10.357.150">
    <property type="match status" value="1"/>
</dbReference>
<dbReference type="EMBL" id="JAQQWI010000018">
    <property type="protein sequence ID" value="KAK8001619.1"/>
    <property type="molecule type" value="Genomic_DNA"/>
</dbReference>
<dbReference type="Proteomes" id="UP001396898">
    <property type="component" value="Unassembled WGS sequence"/>
</dbReference>
<dbReference type="InterPro" id="IPR055148">
    <property type="entry name" value="ZW10_C_2"/>
</dbReference>
<dbReference type="InterPro" id="IPR046362">
    <property type="entry name" value="Zw10/DSL1_C_sf"/>
</dbReference>
<feature type="compositionally biased region" description="Acidic residues" evidence="1">
    <location>
        <begin position="470"/>
        <end position="486"/>
    </location>
</feature>